<keyword evidence="13" id="KW-1185">Reference proteome</keyword>
<evidence type="ECO:0000256" key="1">
    <source>
        <dbReference type="ARBA" id="ARBA00004651"/>
    </source>
</evidence>
<dbReference type="GO" id="GO:0140114">
    <property type="term" value="P:cellular detoxification of fluoride"/>
    <property type="evidence" value="ECO:0007669"/>
    <property type="project" value="UniProtKB-UniRule"/>
</dbReference>
<dbReference type="AlphaFoldDB" id="A0A562WSC6"/>
<evidence type="ECO:0000256" key="11">
    <source>
        <dbReference type="HAMAP-Rule" id="MF_00454"/>
    </source>
</evidence>
<dbReference type="GO" id="GO:0046872">
    <property type="term" value="F:metal ion binding"/>
    <property type="evidence" value="ECO:0007669"/>
    <property type="project" value="UniProtKB-KW"/>
</dbReference>
<keyword evidence="4 11" id="KW-0812">Transmembrane</keyword>
<evidence type="ECO:0000256" key="7">
    <source>
        <dbReference type="ARBA" id="ARBA00023136"/>
    </source>
</evidence>
<organism evidence="12 13">
    <name type="scientific">Geobacter argillaceus</name>
    <dbReference type="NCBI Taxonomy" id="345631"/>
    <lineage>
        <taxon>Bacteria</taxon>
        <taxon>Pseudomonadati</taxon>
        <taxon>Thermodesulfobacteriota</taxon>
        <taxon>Desulfuromonadia</taxon>
        <taxon>Geobacterales</taxon>
        <taxon>Geobacteraceae</taxon>
        <taxon>Geobacter</taxon>
    </lineage>
</organism>
<keyword evidence="11" id="KW-0813">Transport</keyword>
<keyword evidence="7 11" id="KW-0472">Membrane</keyword>
<feature type="transmembrane region" description="Helical" evidence="11">
    <location>
        <begin position="71"/>
        <end position="89"/>
    </location>
</feature>
<feature type="binding site" evidence="11">
    <location>
        <position position="82"/>
    </location>
    <ligand>
        <name>Na(+)</name>
        <dbReference type="ChEBI" id="CHEBI:29101"/>
        <note>structural</note>
    </ligand>
</feature>
<keyword evidence="11" id="KW-0479">Metal-binding</keyword>
<evidence type="ECO:0000256" key="9">
    <source>
        <dbReference type="ARBA" id="ARBA00035120"/>
    </source>
</evidence>
<reference evidence="12 13" key="1">
    <citation type="submission" date="2019-07" db="EMBL/GenBank/DDBJ databases">
        <title>Genomic Encyclopedia of Archaeal and Bacterial Type Strains, Phase II (KMG-II): from individual species to whole genera.</title>
        <authorList>
            <person name="Goeker M."/>
        </authorList>
    </citation>
    <scope>NUCLEOTIDE SEQUENCE [LARGE SCALE GENOMIC DNA]</scope>
    <source>
        <strain evidence="12 13">ATCC BAA-1139</strain>
    </source>
</reference>
<comment type="activity regulation">
    <text evidence="11">Na(+) is not transported, but it plays an essential structural role and its presence is essential for fluoride channel function.</text>
</comment>
<accession>A0A562WSC6</accession>
<evidence type="ECO:0000313" key="13">
    <source>
        <dbReference type="Proteomes" id="UP000319449"/>
    </source>
</evidence>
<dbReference type="PANTHER" id="PTHR28259:SF1">
    <property type="entry name" value="FLUORIDE EXPORT PROTEIN 1-RELATED"/>
    <property type="match status" value="1"/>
</dbReference>
<dbReference type="GO" id="GO:0062054">
    <property type="term" value="F:fluoride channel activity"/>
    <property type="evidence" value="ECO:0007669"/>
    <property type="project" value="UniProtKB-UniRule"/>
</dbReference>
<feature type="transmembrane region" description="Helical" evidence="11">
    <location>
        <begin position="101"/>
        <end position="125"/>
    </location>
</feature>
<sequence>MSGTVVTALFIAVFGALGCLGRFYLSGMVYDLLGRTFPYGTFVVNILGAFLIGLIMEFALRSTLVSPNLRIGLTVGFLGGLTTFSTFSYETFRLLEEGEFLIATGNVLGSVLICLAFTWLGILAARIL</sequence>
<evidence type="ECO:0000256" key="2">
    <source>
        <dbReference type="ARBA" id="ARBA00022475"/>
    </source>
</evidence>
<keyword evidence="5 11" id="KW-1133">Transmembrane helix</keyword>
<dbReference type="HAMAP" id="MF_00454">
    <property type="entry name" value="FluC"/>
    <property type="match status" value="1"/>
</dbReference>
<dbReference type="InterPro" id="IPR003691">
    <property type="entry name" value="FluC"/>
</dbReference>
<comment type="function">
    <text evidence="11">Fluoride-specific ion channel. Important for reducing fluoride concentration in the cell, thus reducing its toxicity.</text>
</comment>
<keyword evidence="8 11" id="KW-0407">Ion channel</keyword>
<dbReference type="GO" id="GO:0005886">
    <property type="term" value="C:plasma membrane"/>
    <property type="evidence" value="ECO:0007669"/>
    <property type="project" value="UniProtKB-SubCell"/>
</dbReference>
<dbReference type="Pfam" id="PF02537">
    <property type="entry name" value="CRCB"/>
    <property type="match status" value="1"/>
</dbReference>
<evidence type="ECO:0000256" key="10">
    <source>
        <dbReference type="ARBA" id="ARBA00035585"/>
    </source>
</evidence>
<evidence type="ECO:0000256" key="5">
    <source>
        <dbReference type="ARBA" id="ARBA00022989"/>
    </source>
</evidence>
<comment type="caution">
    <text evidence="12">The sequence shown here is derived from an EMBL/GenBank/DDBJ whole genome shotgun (WGS) entry which is preliminary data.</text>
</comment>
<name>A0A562WSC6_9BACT</name>
<dbReference type="NCBIfam" id="TIGR00494">
    <property type="entry name" value="crcB"/>
    <property type="match status" value="1"/>
</dbReference>
<feature type="binding site" evidence="11">
    <location>
        <position position="79"/>
    </location>
    <ligand>
        <name>Na(+)</name>
        <dbReference type="ChEBI" id="CHEBI:29101"/>
        <note>structural</note>
    </ligand>
</feature>
<keyword evidence="6 11" id="KW-0406">Ion transport</keyword>
<evidence type="ECO:0000256" key="3">
    <source>
        <dbReference type="ARBA" id="ARBA00022519"/>
    </source>
</evidence>
<dbReference type="OrthoDB" id="9806299at2"/>
<keyword evidence="11" id="KW-0915">Sodium</keyword>
<evidence type="ECO:0000256" key="8">
    <source>
        <dbReference type="ARBA" id="ARBA00023303"/>
    </source>
</evidence>
<gene>
    <name evidence="11" type="primary">fluC</name>
    <name evidence="11" type="synonym">crcB</name>
    <name evidence="12" type="ORF">JN12_00182</name>
</gene>
<dbReference type="RefSeq" id="WP_145017136.1">
    <property type="nucleotide sequence ID" value="NZ_VLLN01000001.1"/>
</dbReference>
<evidence type="ECO:0000256" key="6">
    <source>
        <dbReference type="ARBA" id="ARBA00023065"/>
    </source>
</evidence>
<keyword evidence="3" id="KW-0997">Cell inner membrane</keyword>
<dbReference type="EMBL" id="VLLN01000001">
    <property type="protein sequence ID" value="TWJ33508.1"/>
    <property type="molecule type" value="Genomic_DNA"/>
</dbReference>
<dbReference type="PANTHER" id="PTHR28259">
    <property type="entry name" value="FLUORIDE EXPORT PROTEIN 1-RELATED"/>
    <property type="match status" value="1"/>
</dbReference>
<proteinExistence type="inferred from homology"/>
<feature type="transmembrane region" description="Helical" evidence="11">
    <location>
        <begin position="37"/>
        <end position="59"/>
    </location>
</feature>
<comment type="catalytic activity">
    <reaction evidence="10">
        <text>fluoride(in) = fluoride(out)</text>
        <dbReference type="Rhea" id="RHEA:76159"/>
        <dbReference type="ChEBI" id="CHEBI:17051"/>
    </reaction>
    <physiologicalReaction direction="left-to-right" evidence="10">
        <dbReference type="Rhea" id="RHEA:76160"/>
    </physiologicalReaction>
</comment>
<comment type="similarity">
    <text evidence="9 11">Belongs to the fluoride channel Fluc/FEX (TC 1.A.43) family.</text>
</comment>
<protein>
    <recommendedName>
        <fullName evidence="11">Fluoride-specific ion channel FluC</fullName>
    </recommendedName>
</protein>
<keyword evidence="2 11" id="KW-1003">Cell membrane</keyword>
<evidence type="ECO:0000256" key="4">
    <source>
        <dbReference type="ARBA" id="ARBA00022692"/>
    </source>
</evidence>
<comment type="subcellular location">
    <subcellularLocation>
        <location evidence="1 11">Cell membrane</location>
        <topology evidence="1 11">Multi-pass membrane protein</topology>
    </subcellularLocation>
</comment>
<dbReference type="Proteomes" id="UP000319449">
    <property type="component" value="Unassembled WGS sequence"/>
</dbReference>
<evidence type="ECO:0000313" key="12">
    <source>
        <dbReference type="EMBL" id="TWJ33508.1"/>
    </source>
</evidence>